<organism evidence="1 2">
    <name type="scientific">Trichoderma longibrachiatum ATCC 18648</name>
    <dbReference type="NCBI Taxonomy" id="983965"/>
    <lineage>
        <taxon>Eukaryota</taxon>
        <taxon>Fungi</taxon>
        <taxon>Dikarya</taxon>
        <taxon>Ascomycota</taxon>
        <taxon>Pezizomycotina</taxon>
        <taxon>Sordariomycetes</taxon>
        <taxon>Hypocreomycetidae</taxon>
        <taxon>Hypocreales</taxon>
        <taxon>Hypocreaceae</taxon>
        <taxon>Trichoderma</taxon>
    </lineage>
</organism>
<evidence type="ECO:0000313" key="1">
    <source>
        <dbReference type="EMBL" id="PTB72631.1"/>
    </source>
</evidence>
<keyword evidence="2" id="KW-1185">Reference proteome</keyword>
<dbReference type="EMBL" id="KZ679140">
    <property type="protein sequence ID" value="PTB72631.1"/>
    <property type="molecule type" value="Genomic_DNA"/>
</dbReference>
<gene>
    <name evidence="1" type="ORF">M440DRAFT_147311</name>
</gene>
<sequence length="179" mass="19449">MMHEHSASRSHMLFTGVASASPNAFQCFSSLVKCSRINFDMGSSLFCQGTANVLRSTEHRRGRVPARKGSLAAPPTLPVPRIFPFCCCGVGEGDYMPSLVPYLAGERGRLAGLYHIRHSHPEERPLVTLGVRRGRGETLTANEALLDARRSSNCSPEEGTERVEAAGYSSSSILLSIRD</sequence>
<proteinExistence type="predicted"/>
<accession>A0A2T4BTJ1</accession>
<reference evidence="1 2" key="1">
    <citation type="submission" date="2016-07" db="EMBL/GenBank/DDBJ databases">
        <title>Multiple horizontal gene transfer events from other fungi enriched the ability of initially mycotrophic Trichoderma (Ascomycota) to feed on dead plant biomass.</title>
        <authorList>
            <consortium name="DOE Joint Genome Institute"/>
            <person name="Aerts A."/>
            <person name="Atanasova L."/>
            <person name="Chenthamara K."/>
            <person name="Zhang J."/>
            <person name="Grujic M."/>
            <person name="Henrissat B."/>
            <person name="Kuo A."/>
            <person name="Salamov A."/>
            <person name="Lipzen A."/>
            <person name="Labutti K."/>
            <person name="Barry K."/>
            <person name="Miao Y."/>
            <person name="Rahimi M.J."/>
            <person name="Shen Q."/>
            <person name="Grigoriev I.V."/>
            <person name="Kubicek C.P."/>
            <person name="Druzhinina I.S."/>
        </authorList>
    </citation>
    <scope>NUCLEOTIDE SEQUENCE [LARGE SCALE GENOMIC DNA]</scope>
    <source>
        <strain evidence="1 2">ATCC 18648</strain>
    </source>
</reference>
<dbReference type="Proteomes" id="UP000240760">
    <property type="component" value="Unassembled WGS sequence"/>
</dbReference>
<dbReference type="AlphaFoldDB" id="A0A2T4BTJ1"/>
<protein>
    <submittedName>
        <fullName evidence="1">Uncharacterized protein</fullName>
    </submittedName>
</protein>
<name>A0A2T4BTJ1_TRILO</name>
<evidence type="ECO:0000313" key="2">
    <source>
        <dbReference type="Proteomes" id="UP000240760"/>
    </source>
</evidence>